<dbReference type="InterPro" id="IPR052710">
    <property type="entry name" value="CAAX_protease"/>
</dbReference>
<sequence>MSRQSPDPVRRVGVATGLTVLGVVLSVILSIPALAVSLNALAEFTVALVLSELGFVAAALLFLRVTDRGIDSLRVRVPTPSALGVVVAGTVALFVYRLVAILTAQAVGLPLAGNSVTQLAEQGVLNTLLLLVPLSVLVVGPAEELLFRGVIQSYLDGAFSRGPAVVLASVLFALVHLPTTWVATPDPLAVGVTLTILFGLSILLGYLYVWTDNLVVPILVHGLYDALLFGLAYVVLSSDAVSEAVSVAFYR</sequence>
<dbReference type="AlphaFoldDB" id="A0ABD5Q6U1"/>
<accession>A0ABD5Q6U1</accession>
<feature type="transmembrane region" description="Helical" evidence="1">
    <location>
        <begin position="83"/>
        <end position="104"/>
    </location>
</feature>
<evidence type="ECO:0000313" key="3">
    <source>
        <dbReference type="EMBL" id="MFC4826380.1"/>
    </source>
</evidence>
<protein>
    <submittedName>
        <fullName evidence="3">CPBP family intramembrane glutamic endopeptidase</fullName>
        <ecNumber evidence="3">3.4.-.-</ecNumber>
    </submittedName>
</protein>
<feature type="transmembrane region" description="Helical" evidence="1">
    <location>
        <begin position="12"/>
        <end position="35"/>
    </location>
</feature>
<comment type="caution">
    <text evidence="3">The sequence shown here is derived from an EMBL/GenBank/DDBJ whole genome shotgun (WGS) entry which is preliminary data.</text>
</comment>
<evidence type="ECO:0000259" key="2">
    <source>
        <dbReference type="Pfam" id="PF02517"/>
    </source>
</evidence>
<name>A0ABD5Q6U1_9EURY</name>
<dbReference type="EC" id="3.4.-.-" evidence="3"/>
<keyword evidence="4" id="KW-1185">Reference proteome</keyword>
<feature type="transmembrane region" description="Helical" evidence="1">
    <location>
        <begin position="41"/>
        <end position="63"/>
    </location>
</feature>
<feature type="transmembrane region" description="Helical" evidence="1">
    <location>
        <begin position="188"/>
        <end position="209"/>
    </location>
</feature>
<dbReference type="GeneID" id="73046523"/>
<feature type="transmembrane region" description="Helical" evidence="1">
    <location>
        <begin position="124"/>
        <end position="142"/>
    </location>
</feature>
<feature type="transmembrane region" description="Helical" evidence="1">
    <location>
        <begin position="216"/>
        <end position="236"/>
    </location>
</feature>
<evidence type="ECO:0000313" key="4">
    <source>
        <dbReference type="Proteomes" id="UP001595945"/>
    </source>
</evidence>
<dbReference type="GO" id="GO:0004175">
    <property type="term" value="F:endopeptidase activity"/>
    <property type="evidence" value="ECO:0007669"/>
    <property type="project" value="UniProtKB-ARBA"/>
</dbReference>
<feature type="domain" description="CAAX prenyl protease 2/Lysostaphin resistance protein A-like" evidence="2">
    <location>
        <begin position="127"/>
        <end position="226"/>
    </location>
</feature>
<dbReference type="InterPro" id="IPR003675">
    <property type="entry name" value="Rce1/LyrA-like_dom"/>
</dbReference>
<proteinExistence type="predicted"/>
<dbReference type="Pfam" id="PF02517">
    <property type="entry name" value="Rce1-like"/>
    <property type="match status" value="1"/>
</dbReference>
<dbReference type="RefSeq" id="WP_254268016.1">
    <property type="nucleotide sequence ID" value="NZ_CP100400.1"/>
</dbReference>
<reference evidence="3 4" key="1">
    <citation type="journal article" date="2019" name="Int. J. Syst. Evol. Microbiol.">
        <title>The Global Catalogue of Microorganisms (GCM) 10K type strain sequencing project: providing services to taxonomists for standard genome sequencing and annotation.</title>
        <authorList>
            <consortium name="The Broad Institute Genomics Platform"/>
            <consortium name="The Broad Institute Genome Sequencing Center for Infectious Disease"/>
            <person name="Wu L."/>
            <person name="Ma J."/>
        </authorList>
    </citation>
    <scope>NUCLEOTIDE SEQUENCE [LARGE SCALE GENOMIC DNA]</scope>
    <source>
        <strain evidence="3 4">XZYJ18</strain>
    </source>
</reference>
<evidence type="ECO:0000256" key="1">
    <source>
        <dbReference type="SAM" id="Phobius"/>
    </source>
</evidence>
<keyword evidence="1" id="KW-0812">Transmembrane</keyword>
<dbReference type="Proteomes" id="UP001595945">
    <property type="component" value="Unassembled WGS sequence"/>
</dbReference>
<feature type="transmembrane region" description="Helical" evidence="1">
    <location>
        <begin position="163"/>
        <end position="182"/>
    </location>
</feature>
<dbReference type="PANTHER" id="PTHR36435:SF1">
    <property type="entry name" value="CAAX AMINO TERMINAL PROTEASE FAMILY PROTEIN"/>
    <property type="match status" value="1"/>
</dbReference>
<keyword evidence="3" id="KW-0378">Hydrolase</keyword>
<dbReference type="PANTHER" id="PTHR36435">
    <property type="entry name" value="SLR1288 PROTEIN"/>
    <property type="match status" value="1"/>
</dbReference>
<dbReference type="GO" id="GO:0080120">
    <property type="term" value="P:CAAX-box protein maturation"/>
    <property type="evidence" value="ECO:0007669"/>
    <property type="project" value="UniProtKB-ARBA"/>
</dbReference>
<organism evidence="3 4">
    <name type="scientific">Halorussus aquaticus</name>
    <dbReference type="NCBI Taxonomy" id="2953748"/>
    <lineage>
        <taxon>Archaea</taxon>
        <taxon>Methanobacteriati</taxon>
        <taxon>Methanobacteriota</taxon>
        <taxon>Stenosarchaea group</taxon>
        <taxon>Halobacteria</taxon>
        <taxon>Halobacteriales</taxon>
        <taxon>Haladaptataceae</taxon>
        <taxon>Halorussus</taxon>
    </lineage>
</organism>
<keyword evidence="1" id="KW-0472">Membrane</keyword>
<keyword evidence="1" id="KW-1133">Transmembrane helix</keyword>
<dbReference type="EMBL" id="JBHSHT010000002">
    <property type="protein sequence ID" value="MFC4826380.1"/>
    <property type="molecule type" value="Genomic_DNA"/>
</dbReference>
<gene>
    <name evidence="3" type="ORF">ACFO9K_19160</name>
</gene>